<accession>A0A7J5AEG0</accession>
<dbReference type="RefSeq" id="WP_150900229.1">
    <property type="nucleotide sequence ID" value="NZ_WAAU01000021.1"/>
</dbReference>
<keyword evidence="2" id="KW-1185">Reference proteome</keyword>
<protein>
    <recommendedName>
        <fullName evidence="3">Tetratricopeptide repeat protein</fullName>
    </recommendedName>
</protein>
<reference evidence="1 2" key="1">
    <citation type="submission" date="2019-09" db="EMBL/GenBank/DDBJ databases">
        <authorList>
            <person name="Cao W.R."/>
        </authorList>
    </citation>
    <scope>NUCLEOTIDE SEQUENCE [LARGE SCALE GENOMIC DNA]</scope>
    <source>
        <strain evidence="2">a4</strain>
    </source>
</reference>
<dbReference type="Proteomes" id="UP000467305">
    <property type="component" value="Unassembled WGS sequence"/>
</dbReference>
<organism evidence="1 2">
    <name type="scientific">Tenacibaculum aiptasiae</name>
    <dbReference type="NCBI Taxonomy" id="426481"/>
    <lineage>
        <taxon>Bacteria</taxon>
        <taxon>Pseudomonadati</taxon>
        <taxon>Bacteroidota</taxon>
        <taxon>Flavobacteriia</taxon>
        <taxon>Flavobacteriales</taxon>
        <taxon>Flavobacteriaceae</taxon>
        <taxon>Tenacibaculum</taxon>
    </lineage>
</organism>
<name>A0A7J5AEG0_9FLAO</name>
<dbReference type="AlphaFoldDB" id="A0A7J5AEG0"/>
<dbReference type="EMBL" id="WAAU01000021">
    <property type="protein sequence ID" value="KAB1155940.1"/>
    <property type="molecule type" value="Genomic_DNA"/>
</dbReference>
<sequence>MKKIIIILTLGFSQIIFSQKVCDISREISKQFYIKKDTTSTIKQLKELKGNLNDEVNIRVDFALASIYYNLNKKELAKTLFEEILLKKELTLKDLTFCESDFSEDLYYPNILYSQRNWEIRVKSLEYLSKIEFESKNYKEALVKLDLSLAEKRKHNKKYTCGNHAYRDIIIFEKNRFRILKKMGLDSLANSYASKVMFMPYNNDFLFDIVNSLEKEYPNVNIKGEILNSISKLKKDSIIIDGIKLKMNFFKLFDKEIAVFYPYSEDKIEIHDYISKRLNQMK</sequence>
<proteinExistence type="predicted"/>
<gene>
    <name evidence="1" type="ORF">F7018_11565</name>
</gene>
<comment type="caution">
    <text evidence="1">The sequence shown here is derived from an EMBL/GenBank/DDBJ whole genome shotgun (WGS) entry which is preliminary data.</text>
</comment>
<evidence type="ECO:0008006" key="3">
    <source>
        <dbReference type="Google" id="ProtNLM"/>
    </source>
</evidence>
<evidence type="ECO:0000313" key="2">
    <source>
        <dbReference type="Proteomes" id="UP000467305"/>
    </source>
</evidence>
<evidence type="ECO:0000313" key="1">
    <source>
        <dbReference type="EMBL" id="KAB1155940.1"/>
    </source>
</evidence>